<dbReference type="VEuPathDB" id="ToxoDB:EMH_0088470"/>
<dbReference type="RefSeq" id="XP_013356755.1">
    <property type="nucleotide sequence ID" value="XM_013501301.1"/>
</dbReference>
<evidence type="ECO:0000313" key="2">
    <source>
        <dbReference type="Proteomes" id="UP000030744"/>
    </source>
</evidence>
<dbReference type="Proteomes" id="UP000030744">
    <property type="component" value="Unassembled WGS sequence"/>
</dbReference>
<keyword evidence="2" id="KW-1185">Reference proteome</keyword>
<organism evidence="1 2">
    <name type="scientific">Eimeria mitis</name>
    <dbReference type="NCBI Taxonomy" id="44415"/>
    <lineage>
        <taxon>Eukaryota</taxon>
        <taxon>Sar</taxon>
        <taxon>Alveolata</taxon>
        <taxon>Apicomplexa</taxon>
        <taxon>Conoidasida</taxon>
        <taxon>Coccidia</taxon>
        <taxon>Eucoccidiorida</taxon>
        <taxon>Eimeriorina</taxon>
        <taxon>Eimeriidae</taxon>
        <taxon>Eimeria</taxon>
    </lineage>
</organism>
<dbReference type="AlphaFoldDB" id="U6KD61"/>
<reference evidence="1" key="2">
    <citation type="submission" date="2013-10" db="EMBL/GenBank/DDBJ databases">
        <authorList>
            <person name="Aslett M."/>
        </authorList>
    </citation>
    <scope>NUCLEOTIDE SEQUENCE [LARGE SCALE GENOMIC DNA]</scope>
    <source>
        <strain evidence="1">Houghton</strain>
    </source>
</reference>
<protein>
    <submittedName>
        <fullName evidence="1">Uncharacterized protein</fullName>
    </submittedName>
</protein>
<sequence>MQLLRQQQQQRVQGIHLQQAGQQLSLLLPLLPLFSVTSRLFSSLKNDDPQHVKLAADIGGLWRVCGYGVPPGTPQRTATAAAVAAAAAAAAQFVSFFNPLRSGLQEALKGGLAARIGDSCTAATAVAALVEALGQTDGQLREVMRTWRRQFMPK</sequence>
<proteinExistence type="predicted"/>
<dbReference type="EMBL" id="HG686219">
    <property type="protein sequence ID" value="CDJ34192.1"/>
    <property type="molecule type" value="Genomic_DNA"/>
</dbReference>
<gene>
    <name evidence="1" type="ORF">EMH_0088470</name>
</gene>
<name>U6KD61_9EIME</name>
<evidence type="ECO:0000313" key="1">
    <source>
        <dbReference type="EMBL" id="CDJ34192.1"/>
    </source>
</evidence>
<accession>U6KD61</accession>
<reference evidence="1" key="1">
    <citation type="submission" date="2013-10" db="EMBL/GenBank/DDBJ databases">
        <title>Genomic analysis of the causative agents of coccidiosis in chickens.</title>
        <authorList>
            <person name="Reid A.J."/>
            <person name="Blake D."/>
            <person name="Billington K."/>
            <person name="Browne H."/>
            <person name="Dunn M."/>
            <person name="Hung S."/>
            <person name="Kawahara F."/>
            <person name="Miranda-Saavedra D."/>
            <person name="Mourier T."/>
            <person name="Nagra H."/>
            <person name="Otto T.D."/>
            <person name="Rawlings N."/>
            <person name="Sanchez A."/>
            <person name="Sanders M."/>
            <person name="Subramaniam C."/>
            <person name="Tay Y."/>
            <person name="Dear P."/>
            <person name="Doerig C."/>
            <person name="Gruber A."/>
            <person name="Parkinson J."/>
            <person name="Shirley M."/>
            <person name="Wan K.L."/>
            <person name="Berriman M."/>
            <person name="Tomley F."/>
            <person name="Pain A."/>
        </authorList>
    </citation>
    <scope>NUCLEOTIDE SEQUENCE [LARGE SCALE GENOMIC DNA]</scope>
    <source>
        <strain evidence="1">Houghton</strain>
    </source>
</reference>
<dbReference type="GeneID" id="25383128"/>